<dbReference type="Proteomes" id="UP000242181">
    <property type="component" value="Unassembled WGS sequence"/>
</dbReference>
<reference evidence="1 2" key="1">
    <citation type="submission" date="2018-03" db="EMBL/GenBank/DDBJ databases">
        <title>The draft genome of Zobellella taiwanensis JCM 13381.</title>
        <authorList>
            <person name="Liu L."/>
            <person name="Li L."/>
            <person name="Wang T."/>
            <person name="Zhang X."/>
            <person name="Liang L."/>
        </authorList>
    </citation>
    <scope>NUCLEOTIDE SEQUENCE [LARGE SCALE GENOMIC DNA]</scope>
    <source>
        <strain evidence="1 2">JCM 13381</strain>
    </source>
</reference>
<gene>
    <name evidence="1" type="ORF">C7I36_00030</name>
</gene>
<organism evidence="1 2">
    <name type="scientific">Zobellella taiwanensis</name>
    <dbReference type="NCBI Taxonomy" id="347535"/>
    <lineage>
        <taxon>Bacteria</taxon>
        <taxon>Pseudomonadati</taxon>
        <taxon>Pseudomonadota</taxon>
        <taxon>Gammaproteobacteria</taxon>
        <taxon>Aeromonadales</taxon>
        <taxon>Aeromonadaceae</taxon>
        <taxon>Zobellella</taxon>
    </lineage>
</organism>
<keyword evidence="2" id="KW-1185">Reference proteome</keyword>
<evidence type="ECO:0008006" key="3">
    <source>
        <dbReference type="Google" id="ProtNLM"/>
    </source>
</evidence>
<proteinExistence type="predicted"/>
<evidence type="ECO:0000313" key="2">
    <source>
        <dbReference type="Proteomes" id="UP000242181"/>
    </source>
</evidence>
<protein>
    <recommendedName>
        <fullName evidence="3">MSHA biogenesis protein MshK</fullName>
    </recommendedName>
</protein>
<dbReference type="EMBL" id="PXYH01000001">
    <property type="protein sequence ID" value="PSJ48253.1"/>
    <property type="molecule type" value="Genomic_DNA"/>
</dbReference>
<dbReference type="OrthoDB" id="5600737at2"/>
<name>A0A2P7RDF3_9GAMM</name>
<dbReference type="RefSeq" id="WP_106451707.1">
    <property type="nucleotide sequence ID" value="NZ_PXYH01000001.1"/>
</dbReference>
<accession>A0A2P7RDF3</accession>
<comment type="caution">
    <text evidence="1">The sequence shown here is derived from an EMBL/GenBank/DDBJ whole genome shotgun (WGS) entry which is preliminary data.</text>
</comment>
<sequence>MVNTLLFALLSTVSAVQDPTRPLTPAPLADTAPAVVALGGQPRLQAIFSGGRPSAIVDGRLYFQGDAIGPFTLARIERQRIVLQGPGETLELALFPLSDHSGSQ</sequence>
<dbReference type="AlphaFoldDB" id="A0A2P7RDF3"/>
<evidence type="ECO:0000313" key="1">
    <source>
        <dbReference type="EMBL" id="PSJ48253.1"/>
    </source>
</evidence>